<name>A0A7J6UFR8_PEROL</name>
<dbReference type="PANTHER" id="PTHR46880">
    <property type="entry name" value="RAS-ASSOCIATING DOMAIN-CONTAINING PROTEIN"/>
    <property type="match status" value="1"/>
</dbReference>
<organism evidence="3 4">
    <name type="scientific">Perkinsus olseni</name>
    <name type="common">Perkinsus atlanticus</name>
    <dbReference type="NCBI Taxonomy" id="32597"/>
    <lineage>
        <taxon>Eukaryota</taxon>
        <taxon>Sar</taxon>
        <taxon>Alveolata</taxon>
        <taxon>Perkinsozoa</taxon>
        <taxon>Perkinsea</taxon>
        <taxon>Perkinsida</taxon>
        <taxon>Perkinsidae</taxon>
        <taxon>Perkinsus</taxon>
    </lineage>
</organism>
<proteinExistence type="predicted"/>
<comment type="caution">
    <text evidence="3">The sequence shown here is derived from an EMBL/GenBank/DDBJ whole genome shotgun (WGS) entry which is preliminary data.</text>
</comment>
<keyword evidence="4" id="KW-1185">Reference proteome</keyword>
<gene>
    <name evidence="3" type="ORF">FOZ63_025831</name>
</gene>
<dbReference type="EMBL" id="JABANO010003991">
    <property type="protein sequence ID" value="KAF4755936.1"/>
    <property type="molecule type" value="Genomic_DNA"/>
</dbReference>
<evidence type="ECO:0000313" key="4">
    <source>
        <dbReference type="Proteomes" id="UP000553632"/>
    </source>
</evidence>
<protein>
    <submittedName>
        <fullName evidence="3">Uncharacterized protein</fullName>
    </submittedName>
</protein>
<evidence type="ECO:0000313" key="3">
    <source>
        <dbReference type="EMBL" id="KAF4755936.1"/>
    </source>
</evidence>
<feature type="non-terminal residue" evidence="3">
    <location>
        <position position="1"/>
    </location>
</feature>
<feature type="coiled-coil region" evidence="1">
    <location>
        <begin position="134"/>
        <end position="161"/>
    </location>
</feature>
<feature type="region of interest" description="Disordered" evidence="2">
    <location>
        <begin position="1"/>
        <end position="92"/>
    </location>
</feature>
<keyword evidence="1" id="KW-0175">Coiled coil</keyword>
<dbReference type="PANTHER" id="PTHR46880:SF5">
    <property type="entry name" value="DUF4371 DOMAIN-CONTAINING PROTEIN"/>
    <property type="match status" value="1"/>
</dbReference>
<feature type="compositionally biased region" description="Acidic residues" evidence="2">
    <location>
        <begin position="15"/>
        <end position="61"/>
    </location>
</feature>
<feature type="compositionally biased region" description="Acidic residues" evidence="2">
    <location>
        <begin position="72"/>
        <end position="84"/>
    </location>
</feature>
<reference evidence="3 4" key="1">
    <citation type="submission" date="2020-04" db="EMBL/GenBank/DDBJ databases">
        <title>Perkinsus olseni comparative genomics.</title>
        <authorList>
            <person name="Bogema D.R."/>
        </authorList>
    </citation>
    <scope>NUCLEOTIDE SEQUENCE [LARGE SCALE GENOMIC DNA]</scope>
    <source>
        <strain evidence="3 4">ATCC PRA-207</strain>
    </source>
</reference>
<dbReference type="Proteomes" id="UP000553632">
    <property type="component" value="Unassembled WGS sequence"/>
</dbReference>
<dbReference type="AlphaFoldDB" id="A0A7J6UFR8"/>
<evidence type="ECO:0000256" key="1">
    <source>
        <dbReference type="SAM" id="Coils"/>
    </source>
</evidence>
<accession>A0A7J6UFR8</accession>
<evidence type="ECO:0000256" key="2">
    <source>
        <dbReference type="SAM" id="MobiDB-lite"/>
    </source>
</evidence>
<sequence>EEEEEEFFENAANEELGEDMPEEEEESEDEALAAALAEEEESGDEEDMGDFDADEDEDDADAFAAMDGLGSEQEEEDDEEEEEKVEVSKSKNPRKRLRELMAGGTFVSADEVADLIAADSKRATNDHSGGKQLQKTEEARLEKLKAKRDLLKCAFSLAQEEVAIAKFSSLLRMITSLFKSTVDATQHSSAHSAWSFLESADIELIHKDVEVLKSSQCHCIILDSTSEDVEWLAVLARCFDETDSREVKVVLLDLLHIADTKLHAIVNAVLQLYDRDSGDIRSCVGWASDGCSAMVKASKVFSDIVFLHSLLTD</sequence>